<reference evidence="2 3" key="1">
    <citation type="journal article" date="2020" name="Phytopathology">
        <title>Genome Sequence Resources of Colletotrichum truncatum, C. plurivorum, C. musicola, and C. sojae: Four Species Pathogenic to Soybean (Glycine max).</title>
        <authorList>
            <person name="Rogerio F."/>
            <person name="Boufleur T.R."/>
            <person name="Ciampi-Guillardi M."/>
            <person name="Sukno S.A."/>
            <person name="Thon M.R."/>
            <person name="Massola Junior N.S."/>
            <person name="Baroncelli R."/>
        </authorList>
    </citation>
    <scope>NUCLEOTIDE SEQUENCE [LARGE SCALE GENOMIC DNA]</scope>
    <source>
        <strain evidence="2 3">LFN0009</strain>
    </source>
</reference>
<evidence type="ECO:0000313" key="3">
    <source>
        <dbReference type="Proteomes" id="UP000652219"/>
    </source>
</evidence>
<feature type="region of interest" description="Disordered" evidence="1">
    <location>
        <begin position="81"/>
        <end position="105"/>
    </location>
</feature>
<dbReference type="EMBL" id="WIGN01000564">
    <property type="protein sequence ID" value="KAF6788455.1"/>
    <property type="molecule type" value="Genomic_DNA"/>
</dbReference>
<feature type="compositionally biased region" description="Basic and acidic residues" evidence="1">
    <location>
        <begin position="81"/>
        <end position="95"/>
    </location>
</feature>
<keyword evidence="3" id="KW-1185">Reference proteome</keyword>
<dbReference type="AlphaFoldDB" id="A0A8H6IP86"/>
<evidence type="ECO:0000313" key="2">
    <source>
        <dbReference type="EMBL" id="KAF6788455.1"/>
    </source>
</evidence>
<name>A0A8H6IP86_9PEZI</name>
<protein>
    <submittedName>
        <fullName evidence="2">Uncharacterized protein</fullName>
    </submittedName>
</protein>
<feature type="region of interest" description="Disordered" evidence="1">
    <location>
        <begin position="1"/>
        <end position="29"/>
    </location>
</feature>
<evidence type="ECO:0000256" key="1">
    <source>
        <dbReference type="SAM" id="MobiDB-lite"/>
    </source>
</evidence>
<sequence>MRFTRRRRRSRDGLPGLGNRPRDVEETHIPRPVEASLMNCTTIAVSRLHQPGTRVVIVAGVIRQYGPREAHREPNAIQRHQLHETDMEKRLDRAPPRAGGTAWET</sequence>
<accession>A0A8H6IP86</accession>
<gene>
    <name evidence="2" type="ORF">CSOJ01_15019</name>
</gene>
<feature type="compositionally biased region" description="Basic residues" evidence="1">
    <location>
        <begin position="1"/>
        <end position="10"/>
    </location>
</feature>
<organism evidence="2 3">
    <name type="scientific">Colletotrichum sojae</name>
    <dbReference type="NCBI Taxonomy" id="2175907"/>
    <lineage>
        <taxon>Eukaryota</taxon>
        <taxon>Fungi</taxon>
        <taxon>Dikarya</taxon>
        <taxon>Ascomycota</taxon>
        <taxon>Pezizomycotina</taxon>
        <taxon>Sordariomycetes</taxon>
        <taxon>Hypocreomycetidae</taxon>
        <taxon>Glomerellales</taxon>
        <taxon>Glomerellaceae</taxon>
        <taxon>Colletotrichum</taxon>
        <taxon>Colletotrichum orchidearum species complex</taxon>
    </lineage>
</organism>
<comment type="caution">
    <text evidence="2">The sequence shown here is derived from an EMBL/GenBank/DDBJ whole genome shotgun (WGS) entry which is preliminary data.</text>
</comment>
<proteinExistence type="predicted"/>
<feature type="compositionally biased region" description="Basic and acidic residues" evidence="1">
    <location>
        <begin position="20"/>
        <end position="29"/>
    </location>
</feature>
<dbReference type="Proteomes" id="UP000652219">
    <property type="component" value="Unassembled WGS sequence"/>
</dbReference>